<feature type="domain" description="GIY-YIG" evidence="1">
    <location>
        <begin position="13"/>
        <end position="88"/>
    </location>
</feature>
<dbReference type="InterPro" id="IPR000305">
    <property type="entry name" value="GIY-YIG_endonuc"/>
</dbReference>
<gene>
    <name evidence="2" type="ORF">SDC9_177580</name>
</gene>
<dbReference type="SUPFAM" id="SSF82771">
    <property type="entry name" value="GIY-YIG endonuclease"/>
    <property type="match status" value="1"/>
</dbReference>
<sequence>MKNIVKDDILFMDKHYVYILKCKDNSLYTGWTTDIEKRLKAHNSGKGAKYTKSRKPVELVYKEEFDNKSDALRREAAIKSLTRKQKLALINKH</sequence>
<proteinExistence type="predicted"/>
<reference evidence="2" key="1">
    <citation type="submission" date="2019-08" db="EMBL/GenBank/DDBJ databases">
        <authorList>
            <person name="Kucharzyk K."/>
            <person name="Murdoch R.W."/>
            <person name="Higgins S."/>
            <person name="Loffler F."/>
        </authorList>
    </citation>
    <scope>NUCLEOTIDE SEQUENCE</scope>
</reference>
<dbReference type="EMBL" id="VSSQ01081119">
    <property type="protein sequence ID" value="MPN30122.1"/>
    <property type="molecule type" value="Genomic_DNA"/>
</dbReference>
<evidence type="ECO:0000259" key="1">
    <source>
        <dbReference type="PROSITE" id="PS50164"/>
    </source>
</evidence>
<dbReference type="CDD" id="cd10456">
    <property type="entry name" value="GIY-YIG_UPF0213"/>
    <property type="match status" value="1"/>
</dbReference>
<dbReference type="PANTHER" id="PTHR34477:SF1">
    <property type="entry name" value="UPF0213 PROTEIN YHBQ"/>
    <property type="match status" value="1"/>
</dbReference>
<organism evidence="2">
    <name type="scientific">bioreactor metagenome</name>
    <dbReference type="NCBI Taxonomy" id="1076179"/>
    <lineage>
        <taxon>unclassified sequences</taxon>
        <taxon>metagenomes</taxon>
        <taxon>ecological metagenomes</taxon>
    </lineage>
</organism>
<dbReference type="InterPro" id="IPR050190">
    <property type="entry name" value="UPF0213_domain"/>
</dbReference>
<accession>A0A645GVR3</accession>
<dbReference type="InterPro" id="IPR035901">
    <property type="entry name" value="GIY-YIG_endonuc_sf"/>
</dbReference>
<protein>
    <recommendedName>
        <fullName evidence="1">GIY-YIG domain-containing protein</fullName>
    </recommendedName>
</protein>
<name>A0A645GVR3_9ZZZZ</name>
<dbReference type="AlphaFoldDB" id="A0A645GVR3"/>
<dbReference type="Pfam" id="PF01541">
    <property type="entry name" value="GIY-YIG"/>
    <property type="match status" value="1"/>
</dbReference>
<dbReference type="PROSITE" id="PS50164">
    <property type="entry name" value="GIY_YIG"/>
    <property type="match status" value="1"/>
</dbReference>
<dbReference type="SMART" id="SM00465">
    <property type="entry name" value="GIYc"/>
    <property type="match status" value="1"/>
</dbReference>
<evidence type="ECO:0000313" key="2">
    <source>
        <dbReference type="EMBL" id="MPN30122.1"/>
    </source>
</evidence>
<dbReference type="PANTHER" id="PTHR34477">
    <property type="entry name" value="UPF0213 PROTEIN YHBQ"/>
    <property type="match status" value="1"/>
</dbReference>
<comment type="caution">
    <text evidence="2">The sequence shown here is derived from an EMBL/GenBank/DDBJ whole genome shotgun (WGS) entry which is preliminary data.</text>
</comment>
<dbReference type="Gene3D" id="3.40.1440.10">
    <property type="entry name" value="GIY-YIG endonuclease"/>
    <property type="match status" value="1"/>
</dbReference>